<dbReference type="AlphaFoldDB" id="A0A0S2DNY1"/>
<dbReference type="PATRIC" id="fig|69.6.peg.4738"/>
<dbReference type="EMBL" id="CP013140">
    <property type="protein sequence ID" value="ALN60147.1"/>
    <property type="molecule type" value="Genomic_DNA"/>
</dbReference>
<name>A0A0S2DNY1_LYSEN</name>
<keyword evidence="1" id="KW-0812">Transmembrane</keyword>
<keyword evidence="1" id="KW-0472">Membrane</keyword>
<protein>
    <recommendedName>
        <fullName evidence="4">Transmembrane protein</fullName>
    </recommendedName>
</protein>
<feature type="transmembrane region" description="Helical" evidence="1">
    <location>
        <begin position="21"/>
        <end position="44"/>
    </location>
</feature>
<evidence type="ECO:0000313" key="3">
    <source>
        <dbReference type="Proteomes" id="UP000061569"/>
    </source>
</evidence>
<keyword evidence="1" id="KW-1133">Transmembrane helix</keyword>
<evidence type="ECO:0000313" key="2">
    <source>
        <dbReference type="EMBL" id="ALN60147.1"/>
    </source>
</evidence>
<feature type="transmembrane region" description="Helical" evidence="1">
    <location>
        <begin position="56"/>
        <end position="79"/>
    </location>
</feature>
<organism evidence="2 3">
    <name type="scientific">Lysobacter enzymogenes</name>
    <dbReference type="NCBI Taxonomy" id="69"/>
    <lineage>
        <taxon>Bacteria</taxon>
        <taxon>Pseudomonadati</taxon>
        <taxon>Pseudomonadota</taxon>
        <taxon>Gammaproteobacteria</taxon>
        <taxon>Lysobacterales</taxon>
        <taxon>Lysobacteraceae</taxon>
        <taxon>Lysobacter</taxon>
    </lineage>
</organism>
<accession>A0A0S2DNY1</accession>
<dbReference type="KEGG" id="lez:GLE_4806"/>
<dbReference type="Proteomes" id="UP000061569">
    <property type="component" value="Chromosome"/>
</dbReference>
<feature type="transmembrane region" description="Helical" evidence="1">
    <location>
        <begin position="91"/>
        <end position="110"/>
    </location>
</feature>
<evidence type="ECO:0008006" key="4">
    <source>
        <dbReference type="Google" id="ProtNLM"/>
    </source>
</evidence>
<evidence type="ECO:0000256" key="1">
    <source>
        <dbReference type="SAM" id="Phobius"/>
    </source>
</evidence>
<reference evidence="2 3" key="1">
    <citation type="submission" date="2015-11" db="EMBL/GenBank/DDBJ databases">
        <title>Genome sequences of Lysobacter enzymogenes strain C3 and Lysobacter antibioticus ATCC 29479.</title>
        <authorList>
            <person name="Kobayashi D.Y."/>
        </authorList>
    </citation>
    <scope>NUCLEOTIDE SEQUENCE [LARGE SCALE GENOMIC DNA]</scope>
    <source>
        <strain evidence="2 3">C3</strain>
    </source>
</reference>
<proteinExistence type="predicted"/>
<dbReference type="STRING" id="69.GLE_4806"/>
<gene>
    <name evidence="2" type="ORF">GLE_4806</name>
</gene>
<sequence length="169" mass="18036">MPGMTATLAARIRDSRIASTAALLLSFALPFLWALSTTLVWQLGKRVPGSVTDTAIAFPSGLALIAIVLAAWLIGFVALRRRVRSQRRAAWMANTVAVAAFCVCFTWQFGSADWNPRPEAGLTNLFPLRFAFALAVAYLVSACAAAYLAPRPPRSPQMGAKTGAPDAQA</sequence>
<feature type="transmembrane region" description="Helical" evidence="1">
    <location>
        <begin position="130"/>
        <end position="149"/>
    </location>
</feature>